<sequence>MEKWTALRSSEHVSSLFYLLPSHCLEYMTESLLKDYSITEDMFDLLFKSPHMKVLDLSQDYLGTGYDANRNFRIVRLASVRCLRFEHLQILDLSFTFYGARSMLNLGSTNQPKIRELIVDYCPGVTDTVVEVFCNGQSSLQKLSVNGTEVTHSGIRFAIEHLPELKELNCDNESDLKAFRRIRKETRESKKYSLTKWLMWTPPDEVSYKKGSVSLMVDMCPSLVDVFIHVNDEGFTDEELLVSIEKCFTLDDEIIEEACARNSFKYLTKLKFHGCSYVSQKGIDFFLNEANPLDEISLKDCGNVNLERMRTMAQEKHWNSNMIFINLFSLKCLFNLVKLDFSSFKLMLEILASFSADPTLTVRLGSVGAGLVKFYEMKYRMHHMFT</sequence>
<dbReference type="InterPro" id="IPR032675">
    <property type="entry name" value="LRR_dom_sf"/>
</dbReference>
<dbReference type="PhylomeDB" id="E9G1K8"/>
<accession>E9G1K8</accession>
<dbReference type="HOGENOM" id="CLU_716239_0_0_1"/>
<keyword evidence="2" id="KW-1185">Reference proteome</keyword>
<reference evidence="1 2" key="1">
    <citation type="journal article" date="2011" name="Science">
        <title>The ecoresponsive genome of Daphnia pulex.</title>
        <authorList>
            <person name="Colbourne J.K."/>
            <person name="Pfrender M.E."/>
            <person name="Gilbert D."/>
            <person name="Thomas W.K."/>
            <person name="Tucker A."/>
            <person name="Oakley T.H."/>
            <person name="Tokishita S."/>
            <person name="Aerts A."/>
            <person name="Arnold G.J."/>
            <person name="Basu M.K."/>
            <person name="Bauer D.J."/>
            <person name="Caceres C.E."/>
            <person name="Carmel L."/>
            <person name="Casola C."/>
            <person name="Choi J.H."/>
            <person name="Detter J.C."/>
            <person name="Dong Q."/>
            <person name="Dusheyko S."/>
            <person name="Eads B.D."/>
            <person name="Frohlich T."/>
            <person name="Geiler-Samerotte K.A."/>
            <person name="Gerlach D."/>
            <person name="Hatcher P."/>
            <person name="Jogdeo S."/>
            <person name="Krijgsveld J."/>
            <person name="Kriventseva E.V."/>
            <person name="Kultz D."/>
            <person name="Laforsch C."/>
            <person name="Lindquist E."/>
            <person name="Lopez J."/>
            <person name="Manak J.R."/>
            <person name="Muller J."/>
            <person name="Pangilinan J."/>
            <person name="Patwardhan R.P."/>
            <person name="Pitluck S."/>
            <person name="Pritham E.J."/>
            <person name="Rechtsteiner A."/>
            <person name="Rho M."/>
            <person name="Rogozin I.B."/>
            <person name="Sakarya O."/>
            <person name="Salamov A."/>
            <person name="Schaack S."/>
            <person name="Shapiro H."/>
            <person name="Shiga Y."/>
            <person name="Skalitzky C."/>
            <person name="Smith Z."/>
            <person name="Souvorov A."/>
            <person name="Sung W."/>
            <person name="Tang Z."/>
            <person name="Tsuchiya D."/>
            <person name="Tu H."/>
            <person name="Vos H."/>
            <person name="Wang M."/>
            <person name="Wolf Y.I."/>
            <person name="Yamagata H."/>
            <person name="Yamada T."/>
            <person name="Ye Y."/>
            <person name="Shaw J.R."/>
            <person name="Andrews J."/>
            <person name="Crease T.J."/>
            <person name="Tang H."/>
            <person name="Lucas S.M."/>
            <person name="Robertson H.M."/>
            <person name="Bork P."/>
            <person name="Koonin E.V."/>
            <person name="Zdobnov E.M."/>
            <person name="Grigoriev I.V."/>
            <person name="Lynch M."/>
            <person name="Boore J.L."/>
        </authorList>
    </citation>
    <scope>NUCLEOTIDE SEQUENCE [LARGE SCALE GENOMIC DNA]</scope>
</reference>
<name>E9G1K8_DAPPU</name>
<dbReference type="KEGG" id="dpx:DAPPUDRAFT_236247"/>
<evidence type="ECO:0008006" key="3">
    <source>
        <dbReference type="Google" id="ProtNLM"/>
    </source>
</evidence>
<dbReference type="Gene3D" id="3.80.10.10">
    <property type="entry name" value="Ribonuclease Inhibitor"/>
    <property type="match status" value="1"/>
</dbReference>
<dbReference type="InParanoid" id="E9G1K8"/>
<dbReference type="AlphaFoldDB" id="E9G1K8"/>
<evidence type="ECO:0000313" key="1">
    <source>
        <dbReference type="EMBL" id="EFX86512.1"/>
    </source>
</evidence>
<dbReference type="PANTHER" id="PTHR13318">
    <property type="entry name" value="PARTNER OF PAIRED, ISOFORM B-RELATED"/>
    <property type="match status" value="1"/>
</dbReference>
<evidence type="ECO:0000313" key="2">
    <source>
        <dbReference type="Proteomes" id="UP000000305"/>
    </source>
</evidence>
<dbReference type="GO" id="GO:0031146">
    <property type="term" value="P:SCF-dependent proteasomal ubiquitin-dependent protein catabolic process"/>
    <property type="evidence" value="ECO:0000318"/>
    <property type="project" value="GO_Central"/>
</dbReference>
<protein>
    <recommendedName>
        <fullName evidence="3">F-box domain-containing protein</fullName>
    </recommendedName>
</protein>
<gene>
    <name evidence="1" type="ORF">DAPPUDRAFT_236247</name>
</gene>
<dbReference type="OrthoDB" id="16120at2759"/>
<dbReference type="Proteomes" id="UP000000305">
    <property type="component" value="Unassembled WGS sequence"/>
</dbReference>
<proteinExistence type="predicted"/>
<dbReference type="SUPFAM" id="SSF52047">
    <property type="entry name" value="RNI-like"/>
    <property type="match status" value="1"/>
</dbReference>
<dbReference type="EMBL" id="GL732529">
    <property type="protein sequence ID" value="EFX86512.1"/>
    <property type="molecule type" value="Genomic_DNA"/>
</dbReference>
<dbReference type="GO" id="GO:0019005">
    <property type="term" value="C:SCF ubiquitin ligase complex"/>
    <property type="evidence" value="ECO:0000318"/>
    <property type="project" value="GO_Central"/>
</dbReference>
<dbReference type="PANTHER" id="PTHR13318:SF247">
    <property type="entry name" value="GH16156P"/>
    <property type="match status" value="1"/>
</dbReference>
<organism evidence="1 2">
    <name type="scientific">Daphnia pulex</name>
    <name type="common">Water flea</name>
    <dbReference type="NCBI Taxonomy" id="6669"/>
    <lineage>
        <taxon>Eukaryota</taxon>
        <taxon>Metazoa</taxon>
        <taxon>Ecdysozoa</taxon>
        <taxon>Arthropoda</taxon>
        <taxon>Crustacea</taxon>
        <taxon>Branchiopoda</taxon>
        <taxon>Diplostraca</taxon>
        <taxon>Cladocera</taxon>
        <taxon>Anomopoda</taxon>
        <taxon>Daphniidae</taxon>
        <taxon>Daphnia</taxon>
    </lineage>
</organism>